<protein>
    <submittedName>
        <fullName evidence="1">Uncharacterized protein</fullName>
    </submittedName>
</protein>
<accession>A0A380T497</accession>
<sequence>MKLHRLSRTYILDKAGINTAKIVSINGTLKWEPVMILPASGLPEKAVFIKSVMADVNENSKRAHFMAMIDAIFSGMMLDDFSKYFANSVVKYKVAHSFKHAGKTENLRELKHGNKDRIYLYPYTGKMGRFVFFFEAAHKNQQQTETAVKERAEELIKKVIEANL</sequence>
<gene>
    <name evidence="1" type="ORF">CCOS864_04241</name>
</gene>
<dbReference type="EMBL" id="UIDD01000010">
    <property type="protein sequence ID" value="SUQ64775.1"/>
    <property type="molecule type" value="Genomic_DNA"/>
</dbReference>
<dbReference type="RefSeq" id="WP_115088281.1">
    <property type="nucleotide sequence ID" value="NZ_CBCSFG010000005.1"/>
</dbReference>
<keyword evidence="2" id="KW-1185">Reference proteome</keyword>
<name>A0A380T497_9PSED</name>
<organism evidence="1 2">
    <name type="scientific">Pseudomonas wadenswilerensis</name>
    <dbReference type="NCBI Taxonomy" id="1785161"/>
    <lineage>
        <taxon>Bacteria</taxon>
        <taxon>Pseudomonadati</taxon>
        <taxon>Pseudomonadota</taxon>
        <taxon>Gammaproteobacteria</taxon>
        <taxon>Pseudomonadales</taxon>
        <taxon>Pseudomonadaceae</taxon>
        <taxon>Pseudomonas</taxon>
    </lineage>
</organism>
<evidence type="ECO:0000313" key="2">
    <source>
        <dbReference type="Proteomes" id="UP000255177"/>
    </source>
</evidence>
<dbReference type="Proteomes" id="UP000255177">
    <property type="component" value="Unassembled WGS sequence"/>
</dbReference>
<proteinExistence type="predicted"/>
<dbReference type="AlphaFoldDB" id="A0A380T497"/>
<evidence type="ECO:0000313" key="1">
    <source>
        <dbReference type="EMBL" id="SUQ64775.1"/>
    </source>
</evidence>
<reference evidence="2" key="1">
    <citation type="submission" date="2018-07" db="EMBL/GenBank/DDBJ databases">
        <authorList>
            <person name="Blom J."/>
        </authorList>
    </citation>
    <scope>NUCLEOTIDE SEQUENCE [LARGE SCALE GENOMIC DNA]</scope>
    <source>
        <strain evidence="2">CCOS 864</strain>
    </source>
</reference>